<keyword evidence="1" id="KW-1133">Transmembrane helix</keyword>
<dbReference type="Proteomes" id="UP000242913">
    <property type="component" value="Unassembled WGS sequence"/>
</dbReference>
<feature type="transmembrane region" description="Helical" evidence="1">
    <location>
        <begin position="97"/>
        <end position="119"/>
    </location>
</feature>
<keyword evidence="1" id="KW-0812">Transmembrane</keyword>
<accession>A0A238C4Y1</accession>
<name>A0A238C4Y1_9BILA</name>
<sequence length="325" mass="37448">MNGALCAHHESPPIPKSILITSVLHFSPQNCPGLCLPSSSSHHFLWIFVSSFRKMLSPSLSLTLLSLYIVVVLSLPLSKTSYELSTRRHILPFFSKFFFFFFFFQLPTFQDFTSFATYVKRSSEKGNRVNREKQDYQFDDRIRLPVERAIAQIRKKQEAIKDDIDNVDNIDTEEDDESIDQLSDIELAILARIVQNQLDRYDPDPSDEEYQIVKLPHRSVRQPVLPYTEDIGDNKNDLAIFTDDQPKIVLPVIELPEDEIYETNERIEEIPKYVLMPAEEMITIPANVIEDDLASIDEDALNDLELRSRIAVLAHALNERATRGF</sequence>
<dbReference type="AlphaFoldDB" id="A0A238C4Y1"/>
<evidence type="ECO:0000313" key="2">
    <source>
        <dbReference type="EMBL" id="OZC12489.1"/>
    </source>
</evidence>
<keyword evidence="3" id="KW-1185">Reference proteome</keyword>
<protein>
    <submittedName>
        <fullName evidence="2">Uncharacterized protein</fullName>
    </submittedName>
</protein>
<evidence type="ECO:0000256" key="1">
    <source>
        <dbReference type="SAM" id="Phobius"/>
    </source>
</evidence>
<keyword evidence="1" id="KW-0472">Membrane</keyword>
<proteinExistence type="predicted"/>
<dbReference type="EMBL" id="KZ269977">
    <property type="protein sequence ID" value="OZC12489.1"/>
    <property type="molecule type" value="Genomic_DNA"/>
</dbReference>
<feature type="transmembrane region" description="Helical" evidence="1">
    <location>
        <begin position="60"/>
        <end position="77"/>
    </location>
</feature>
<organism evidence="2 3">
    <name type="scientific">Onchocerca flexuosa</name>
    <dbReference type="NCBI Taxonomy" id="387005"/>
    <lineage>
        <taxon>Eukaryota</taxon>
        <taxon>Metazoa</taxon>
        <taxon>Ecdysozoa</taxon>
        <taxon>Nematoda</taxon>
        <taxon>Chromadorea</taxon>
        <taxon>Rhabditida</taxon>
        <taxon>Spirurina</taxon>
        <taxon>Spiruromorpha</taxon>
        <taxon>Filarioidea</taxon>
        <taxon>Onchocercidae</taxon>
        <taxon>Onchocerca</taxon>
    </lineage>
</organism>
<gene>
    <name evidence="2" type="ORF">X798_00120</name>
</gene>
<evidence type="ECO:0000313" key="3">
    <source>
        <dbReference type="Proteomes" id="UP000242913"/>
    </source>
</evidence>
<dbReference type="OrthoDB" id="5850536at2759"/>
<reference evidence="2 3" key="1">
    <citation type="submission" date="2015-12" db="EMBL/GenBank/DDBJ databases">
        <title>Draft genome of the nematode, Onchocerca flexuosa.</title>
        <authorList>
            <person name="Mitreva M."/>
        </authorList>
    </citation>
    <scope>NUCLEOTIDE SEQUENCE [LARGE SCALE GENOMIC DNA]</scope>
    <source>
        <strain evidence="2">Red Deer</strain>
    </source>
</reference>